<comment type="similarity">
    <text evidence="1">Belongs to the cerato-ulmin hydrophobin family.</text>
</comment>
<evidence type="ECO:0000256" key="2">
    <source>
        <dbReference type="ARBA" id="ARBA00023157"/>
    </source>
</evidence>
<dbReference type="Proteomes" id="UP000660729">
    <property type="component" value="Unassembled WGS sequence"/>
</dbReference>
<keyword evidence="6" id="KW-1185">Reference proteome</keyword>
<dbReference type="PANTHER" id="PTHR42341">
    <property type="entry name" value="HYDROPHOBIN"/>
    <property type="match status" value="1"/>
</dbReference>
<dbReference type="Gene3D" id="3.20.120.10">
    <property type="entry name" value="Hydrophobin"/>
    <property type="match status" value="1"/>
</dbReference>
<dbReference type="InterPro" id="IPR010636">
    <property type="entry name" value="Class_II_hydrophobin"/>
</dbReference>
<feature type="signal peptide" evidence="4">
    <location>
        <begin position="1"/>
        <end position="16"/>
    </location>
</feature>
<evidence type="ECO:0000256" key="1">
    <source>
        <dbReference type="ARBA" id="ARBA00009576"/>
    </source>
</evidence>
<dbReference type="AlphaFoldDB" id="A0A8H6RV90"/>
<feature type="chain" id="PRO_5033988424" evidence="4">
    <location>
        <begin position="17"/>
        <end position="164"/>
    </location>
</feature>
<dbReference type="Pfam" id="PF06766">
    <property type="entry name" value="Hydrophobin_2"/>
    <property type="match status" value="1"/>
</dbReference>
<dbReference type="CDD" id="cd23508">
    <property type="entry name" value="hydrophobin_II"/>
    <property type="match status" value="1"/>
</dbReference>
<feature type="compositionally biased region" description="Low complexity" evidence="3">
    <location>
        <begin position="52"/>
        <end position="90"/>
    </location>
</feature>
<sequence length="164" mass="16368">MQFSLLILTLATLAVAAPSCKASYGQPANYGDNSGNNGGDFGNNGNNGGNSGNDNNGGNSGNDNNNSGDNGAGNNDSGNNTGNDNGNGNSLTPPQSGSVRVCTSGWTPQCCATNVLGVAGVDCSVVPDTITSRANFEEQCSEQGLSSSCCLIPVLGQGLVCQRL</sequence>
<evidence type="ECO:0000256" key="4">
    <source>
        <dbReference type="SAM" id="SignalP"/>
    </source>
</evidence>
<dbReference type="OrthoDB" id="4500971at2759"/>
<organism evidence="5 6">
    <name type="scientific">Pseudocercospora fuligena</name>
    <dbReference type="NCBI Taxonomy" id="685502"/>
    <lineage>
        <taxon>Eukaryota</taxon>
        <taxon>Fungi</taxon>
        <taxon>Dikarya</taxon>
        <taxon>Ascomycota</taxon>
        <taxon>Pezizomycotina</taxon>
        <taxon>Dothideomycetes</taxon>
        <taxon>Dothideomycetidae</taxon>
        <taxon>Mycosphaerellales</taxon>
        <taxon>Mycosphaerellaceae</taxon>
        <taxon>Pseudocercospora</taxon>
    </lineage>
</organism>
<dbReference type="SUPFAM" id="SSF101751">
    <property type="entry name" value="Hydrophobin II, HfbII"/>
    <property type="match status" value="1"/>
</dbReference>
<proteinExistence type="inferred from homology"/>
<dbReference type="GO" id="GO:0005576">
    <property type="term" value="C:extracellular region"/>
    <property type="evidence" value="ECO:0007669"/>
    <property type="project" value="InterPro"/>
</dbReference>
<reference evidence="5" key="1">
    <citation type="submission" date="2020-04" db="EMBL/GenBank/DDBJ databases">
        <title>Draft genome resource of the tomato pathogen Pseudocercospora fuligena.</title>
        <authorList>
            <person name="Zaccaron A."/>
        </authorList>
    </citation>
    <scope>NUCLEOTIDE SEQUENCE</scope>
    <source>
        <strain evidence="5">PF001</strain>
    </source>
</reference>
<evidence type="ECO:0000256" key="3">
    <source>
        <dbReference type="SAM" id="MobiDB-lite"/>
    </source>
</evidence>
<keyword evidence="4" id="KW-0732">Signal</keyword>
<feature type="compositionally biased region" description="Gly residues" evidence="3">
    <location>
        <begin position="36"/>
        <end position="51"/>
    </location>
</feature>
<accession>A0A8H6RV90</accession>
<dbReference type="EMBL" id="JABCIY010000007">
    <property type="protein sequence ID" value="KAF7197854.1"/>
    <property type="molecule type" value="Genomic_DNA"/>
</dbReference>
<evidence type="ECO:0000313" key="6">
    <source>
        <dbReference type="Proteomes" id="UP000660729"/>
    </source>
</evidence>
<name>A0A8H6RV90_9PEZI</name>
<comment type="caution">
    <text evidence="5">The sequence shown here is derived from an EMBL/GenBank/DDBJ whole genome shotgun (WGS) entry which is preliminary data.</text>
</comment>
<dbReference type="InterPro" id="IPR036686">
    <property type="entry name" value="Class_II_Hydrophobin_sf"/>
</dbReference>
<feature type="region of interest" description="Disordered" evidence="3">
    <location>
        <begin position="35"/>
        <end position="98"/>
    </location>
</feature>
<dbReference type="PANTHER" id="PTHR42341:SF1">
    <property type="entry name" value="HYDROPHOBIN"/>
    <property type="match status" value="1"/>
</dbReference>
<protein>
    <submittedName>
        <fullName evidence="5">Cryparin</fullName>
    </submittedName>
</protein>
<gene>
    <name evidence="5" type="ORF">HII31_00943</name>
</gene>
<evidence type="ECO:0000313" key="5">
    <source>
        <dbReference type="EMBL" id="KAF7197854.1"/>
    </source>
</evidence>
<keyword evidence="2" id="KW-1015">Disulfide bond</keyword>